<gene>
    <name evidence="1" type="ORF">GCM10009083_12100</name>
</gene>
<dbReference type="Proteomes" id="UP000633263">
    <property type="component" value="Unassembled WGS sequence"/>
</dbReference>
<dbReference type="InterPro" id="IPR021308">
    <property type="entry name" value="GfcB"/>
</dbReference>
<organism evidence="1 2">
    <name type="scientific">Halopseudomonas pertucinogena</name>
    <dbReference type="NCBI Taxonomy" id="86175"/>
    <lineage>
        <taxon>Bacteria</taxon>
        <taxon>Pseudomonadati</taxon>
        <taxon>Pseudomonadota</taxon>
        <taxon>Gammaproteobacteria</taxon>
        <taxon>Pseudomonadales</taxon>
        <taxon>Pseudomonadaceae</taxon>
        <taxon>Halopseudomonas</taxon>
    </lineage>
</organism>
<dbReference type="EMBL" id="BMNN01000002">
    <property type="protein sequence ID" value="GGI97011.1"/>
    <property type="molecule type" value="Genomic_DNA"/>
</dbReference>
<dbReference type="PROSITE" id="PS51257">
    <property type="entry name" value="PROKAR_LIPOPROTEIN"/>
    <property type="match status" value="1"/>
</dbReference>
<accession>A0ABQ2CQM4</accession>
<sequence>MKTFIQRVTLGVAIIGLAGCNSLSRDAVETMRLAISGPESVISVDRVNAVDAPVLLAELDGAEALLVAPGAATGRAEWHGLTEMLLTHHGRLVQSAGLPVDVIAPLVVNDPFLTGLNRVTTGTEVTRLVDYPAQYRTGLRQHARYRVGRMESITYMGARHQLLRIDEMINMPELGFRATNRYWVEPDTGLVRHSVQHLAPDMPPLVLTLAKTEGGARP</sequence>
<dbReference type="RefSeq" id="WP_188635726.1">
    <property type="nucleotide sequence ID" value="NZ_BMNN01000002.1"/>
</dbReference>
<proteinExistence type="predicted"/>
<protein>
    <recommendedName>
        <fullName evidence="3">Group 4 capsule polysaccharide lipoprotein gfcB, YjbF</fullName>
    </recommendedName>
</protein>
<dbReference type="SUPFAM" id="SSF159270">
    <property type="entry name" value="YmcC-like"/>
    <property type="match status" value="1"/>
</dbReference>
<reference evidence="2" key="1">
    <citation type="journal article" date="2019" name="Int. J. Syst. Evol. Microbiol.">
        <title>The Global Catalogue of Microorganisms (GCM) 10K type strain sequencing project: providing services to taxonomists for standard genome sequencing and annotation.</title>
        <authorList>
            <consortium name="The Broad Institute Genomics Platform"/>
            <consortium name="The Broad Institute Genome Sequencing Center for Infectious Disease"/>
            <person name="Wu L."/>
            <person name="Ma J."/>
        </authorList>
    </citation>
    <scope>NUCLEOTIDE SEQUENCE [LARGE SCALE GENOMIC DNA]</scope>
    <source>
        <strain evidence="2">JCM 11590</strain>
    </source>
</reference>
<name>A0ABQ2CQM4_9GAMM</name>
<dbReference type="Gene3D" id="2.40.360.10">
    <property type="entry name" value="YmcC-like"/>
    <property type="match status" value="1"/>
</dbReference>
<dbReference type="Pfam" id="PF11102">
    <property type="entry name" value="YjbF"/>
    <property type="match status" value="1"/>
</dbReference>
<keyword evidence="2" id="KW-1185">Reference proteome</keyword>
<comment type="caution">
    <text evidence="1">The sequence shown here is derived from an EMBL/GenBank/DDBJ whole genome shotgun (WGS) entry which is preliminary data.</text>
</comment>
<evidence type="ECO:0000313" key="2">
    <source>
        <dbReference type="Proteomes" id="UP000633263"/>
    </source>
</evidence>
<evidence type="ECO:0000313" key="1">
    <source>
        <dbReference type="EMBL" id="GGI97011.1"/>
    </source>
</evidence>
<evidence type="ECO:0008006" key="3">
    <source>
        <dbReference type="Google" id="ProtNLM"/>
    </source>
</evidence>
<dbReference type="InterPro" id="IPR023373">
    <property type="entry name" value="YmcC_sf"/>
</dbReference>